<evidence type="ECO:0000313" key="1">
    <source>
        <dbReference type="EMBL" id="QRC91000.1"/>
    </source>
</evidence>
<name>A0A7U2EQ88_PHANO</name>
<dbReference type="PANTHER" id="PTHR43591:SF105">
    <property type="entry name" value="METHYLTRANSFERASE DOMAIN-CONTAINING PROTEIN-RELATED"/>
    <property type="match status" value="1"/>
</dbReference>
<evidence type="ECO:0008006" key="3">
    <source>
        <dbReference type="Google" id="ProtNLM"/>
    </source>
</evidence>
<dbReference type="VEuPathDB" id="FungiDB:JI435_005100"/>
<dbReference type="Pfam" id="PF13489">
    <property type="entry name" value="Methyltransf_23"/>
    <property type="match status" value="1"/>
</dbReference>
<proteinExistence type="predicted"/>
<dbReference type="Gene3D" id="3.40.50.150">
    <property type="entry name" value="Vaccinia Virus protein VP39"/>
    <property type="match status" value="1"/>
</dbReference>
<keyword evidence="2" id="KW-1185">Reference proteome</keyword>
<dbReference type="InterPro" id="IPR029063">
    <property type="entry name" value="SAM-dependent_MTases_sf"/>
</dbReference>
<dbReference type="OMA" id="VHHLWLL"/>
<dbReference type="PANTHER" id="PTHR43591">
    <property type="entry name" value="METHYLTRANSFERASE"/>
    <property type="match status" value="1"/>
</dbReference>
<accession>A0A7U2EQ88</accession>
<dbReference type="AlphaFoldDB" id="A0A7U2EQ88"/>
<reference evidence="2" key="1">
    <citation type="journal article" date="2021" name="BMC Genomics">
        <title>Chromosome-level genome assembly and manually-curated proteome of model necrotroph Parastagonospora nodorum Sn15 reveals a genome-wide trove of candidate effector homologs, and redundancy of virulence-related functions within an accessory chromosome.</title>
        <authorList>
            <person name="Bertazzoni S."/>
            <person name="Jones D.A.B."/>
            <person name="Phan H.T."/>
            <person name="Tan K.-C."/>
            <person name="Hane J.K."/>
        </authorList>
    </citation>
    <scope>NUCLEOTIDE SEQUENCE [LARGE SCALE GENOMIC DNA]</scope>
    <source>
        <strain evidence="2">SN15 / ATCC MYA-4574 / FGSC 10173)</strain>
    </source>
</reference>
<dbReference type="CDD" id="cd02440">
    <property type="entry name" value="AdoMet_MTases"/>
    <property type="match status" value="1"/>
</dbReference>
<dbReference type="EMBL" id="CP069023">
    <property type="protein sequence ID" value="QRC91000.1"/>
    <property type="molecule type" value="Genomic_DNA"/>
</dbReference>
<evidence type="ECO:0000313" key="2">
    <source>
        <dbReference type="Proteomes" id="UP000663193"/>
    </source>
</evidence>
<gene>
    <name evidence="1" type="ORF">JI435_005100</name>
</gene>
<organism evidence="1 2">
    <name type="scientific">Phaeosphaeria nodorum (strain SN15 / ATCC MYA-4574 / FGSC 10173)</name>
    <name type="common">Glume blotch fungus</name>
    <name type="synonym">Parastagonospora nodorum</name>
    <dbReference type="NCBI Taxonomy" id="321614"/>
    <lineage>
        <taxon>Eukaryota</taxon>
        <taxon>Fungi</taxon>
        <taxon>Dikarya</taxon>
        <taxon>Ascomycota</taxon>
        <taxon>Pezizomycotina</taxon>
        <taxon>Dothideomycetes</taxon>
        <taxon>Pleosporomycetidae</taxon>
        <taxon>Pleosporales</taxon>
        <taxon>Pleosporineae</taxon>
        <taxon>Phaeosphaeriaceae</taxon>
        <taxon>Parastagonospora</taxon>
    </lineage>
</organism>
<sequence>MFAGGLFRRKKKMEAVSSPGTDAEMDMGGADIDVDATYTSYQESADAQTDRASYASSSICSLASSATRYRYENGRRYHAWRDGTYYAPNDEGAQSYELIVHHLWLLTLHDKLFLAPITSPKRILDVGTGTGLWAVDIADHFPAAEITATDLSPILYTAAPPNLVFEIDDACSEWTYPPDHFDFIHIRGLTGCVKDWPHMYAQVYAHLAPGAWFEQLEFEIRTNADPASGRHADQIVAAFSDSVIDVGERLTGMTFKIVEQMAALLPQAGFVDVHEERFIWPIGAWPKDPHLKDLGRWGERNWSEGIEGWVMALYTRLLGWTYAEVQAFVKDFRSVIKNRGNHFYHEVRCVYARKPFPGEVVEKSGDDGASAEA</sequence>
<dbReference type="SUPFAM" id="SSF53335">
    <property type="entry name" value="S-adenosyl-L-methionine-dependent methyltransferases"/>
    <property type="match status" value="1"/>
</dbReference>
<dbReference type="Proteomes" id="UP000663193">
    <property type="component" value="Chromosome 1"/>
</dbReference>
<protein>
    <recommendedName>
        <fullName evidence="3">S-adenosyl-L-methionine-dependent methyltransferase</fullName>
    </recommendedName>
</protein>
<dbReference type="OrthoDB" id="2013972at2759"/>